<dbReference type="PANTHER" id="PTHR47708:SF2">
    <property type="entry name" value="SI:CH73-132F6.5"/>
    <property type="match status" value="1"/>
</dbReference>
<dbReference type="InterPro" id="IPR056362">
    <property type="entry name" value="AtuA-like_ferredoxin_dom"/>
</dbReference>
<sequence>MKLRDMAHIRTGDKGDTSQISVIAYLPEYYGVLQTHLTTDRVRAFYSGLPCRHVERHELPALGAFIFTLEGALKGGVTRSLALDPHGKTLGALLLDLDVPEEG</sequence>
<evidence type="ECO:0000259" key="1">
    <source>
        <dbReference type="Pfam" id="PF23544"/>
    </source>
</evidence>
<proteinExistence type="predicted"/>
<dbReference type="STRING" id="260084.SAMN02927928_0014"/>
<organism evidence="2 3">
    <name type="scientific">Asticcacaulis taihuensis</name>
    <dbReference type="NCBI Taxonomy" id="260084"/>
    <lineage>
        <taxon>Bacteria</taxon>
        <taxon>Pseudomonadati</taxon>
        <taxon>Pseudomonadota</taxon>
        <taxon>Alphaproteobacteria</taxon>
        <taxon>Caulobacterales</taxon>
        <taxon>Caulobacteraceae</taxon>
        <taxon>Asticcacaulis</taxon>
    </lineage>
</organism>
<dbReference type="Pfam" id="PF23544">
    <property type="entry name" value="AtuA_ferredoxin"/>
    <property type="match status" value="1"/>
</dbReference>
<reference evidence="3" key="1">
    <citation type="submission" date="2016-10" db="EMBL/GenBank/DDBJ databases">
        <authorList>
            <person name="Varghese N."/>
            <person name="Submissions S."/>
        </authorList>
    </citation>
    <scope>NUCLEOTIDE SEQUENCE [LARGE SCALE GENOMIC DNA]</scope>
    <source>
        <strain evidence="3">CGMCC 1.3431</strain>
    </source>
</reference>
<protein>
    <recommendedName>
        <fullName evidence="1">AtuA-like ferredoxin-fold domain-containing protein</fullName>
    </recommendedName>
</protein>
<dbReference type="OrthoDB" id="21390at2"/>
<evidence type="ECO:0000313" key="2">
    <source>
        <dbReference type="EMBL" id="SCW82683.1"/>
    </source>
</evidence>
<accession>A0A1G4TMM1</accession>
<name>A0A1G4TMM1_9CAUL</name>
<dbReference type="RefSeq" id="WP_090650717.1">
    <property type="nucleotide sequence ID" value="NZ_CBCRYE010000008.1"/>
</dbReference>
<evidence type="ECO:0000313" key="3">
    <source>
        <dbReference type="Proteomes" id="UP000199150"/>
    </source>
</evidence>
<dbReference type="Proteomes" id="UP000199150">
    <property type="component" value="Unassembled WGS sequence"/>
</dbReference>
<keyword evidence="3" id="KW-1185">Reference proteome</keyword>
<feature type="domain" description="AtuA-like ferredoxin-fold" evidence="1">
    <location>
        <begin position="1"/>
        <end position="99"/>
    </location>
</feature>
<dbReference type="PANTHER" id="PTHR47708">
    <property type="match status" value="1"/>
</dbReference>
<gene>
    <name evidence="2" type="ORF">SAMN02927928_0014</name>
</gene>
<dbReference type="EMBL" id="FMTS01000010">
    <property type="protein sequence ID" value="SCW82683.1"/>
    <property type="molecule type" value="Genomic_DNA"/>
</dbReference>
<dbReference type="AlphaFoldDB" id="A0A1G4TMM1"/>